<reference evidence="2" key="1">
    <citation type="submission" date="2021-02" db="EMBL/GenBank/DDBJ databases">
        <title>Comparative genomics reveals that relaxation of natural selection precedes convergent phenotypic evolution of cavefish.</title>
        <authorList>
            <person name="Peng Z."/>
        </authorList>
    </citation>
    <scope>NUCLEOTIDE SEQUENCE</scope>
    <source>
        <tissue evidence="2">Muscle</tissue>
    </source>
</reference>
<protein>
    <submittedName>
        <fullName evidence="2">Membrane-associated guanylate kinase</fullName>
    </submittedName>
</protein>
<dbReference type="EMBL" id="JAFHDT010000512">
    <property type="protein sequence ID" value="KAI7789350.1"/>
    <property type="molecule type" value="Genomic_DNA"/>
</dbReference>
<comment type="caution">
    <text evidence="2">The sequence shown here is derived from an EMBL/GenBank/DDBJ whole genome shotgun (WGS) entry which is preliminary data.</text>
</comment>
<feature type="compositionally biased region" description="Basic and acidic residues" evidence="1">
    <location>
        <begin position="329"/>
        <end position="344"/>
    </location>
</feature>
<keyword evidence="2" id="KW-0808">Transferase</keyword>
<dbReference type="Proteomes" id="UP001059041">
    <property type="component" value="Unassembled WGS sequence"/>
</dbReference>
<accession>A0A9W7T2P4</accession>
<feature type="compositionally biased region" description="Low complexity" evidence="1">
    <location>
        <begin position="28"/>
        <end position="50"/>
    </location>
</feature>
<gene>
    <name evidence="2" type="ORF">IRJ41_012917</name>
</gene>
<organism evidence="2 3">
    <name type="scientific">Triplophysa rosa</name>
    <name type="common">Cave loach</name>
    <dbReference type="NCBI Taxonomy" id="992332"/>
    <lineage>
        <taxon>Eukaryota</taxon>
        <taxon>Metazoa</taxon>
        <taxon>Chordata</taxon>
        <taxon>Craniata</taxon>
        <taxon>Vertebrata</taxon>
        <taxon>Euteleostomi</taxon>
        <taxon>Actinopterygii</taxon>
        <taxon>Neopterygii</taxon>
        <taxon>Teleostei</taxon>
        <taxon>Ostariophysi</taxon>
        <taxon>Cypriniformes</taxon>
        <taxon>Nemacheilidae</taxon>
        <taxon>Triplophysa</taxon>
    </lineage>
</organism>
<proteinExistence type="predicted"/>
<dbReference type="GO" id="GO:0016301">
    <property type="term" value="F:kinase activity"/>
    <property type="evidence" value="ECO:0007669"/>
    <property type="project" value="UniProtKB-KW"/>
</dbReference>
<dbReference type="AlphaFoldDB" id="A0A9W7T2P4"/>
<feature type="non-terminal residue" evidence="2">
    <location>
        <position position="1"/>
    </location>
</feature>
<feature type="region of interest" description="Disordered" evidence="1">
    <location>
        <begin position="1"/>
        <end position="66"/>
    </location>
</feature>
<evidence type="ECO:0000313" key="3">
    <source>
        <dbReference type="Proteomes" id="UP001059041"/>
    </source>
</evidence>
<evidence type="ECO:0000256" key="1">
    <source>
        <dbReference type="SAM" id="MobiDB-lite"/>
    </source>
</evidence>
<name>A0A9W7T2P4_TRIRA</name>
<keyword evidence="2" id="KW-0418">Kinase</keyword>
<sequence length="344" mass="37982">LLPKDGPTHHRSPAIHQTFTNHHDTTTRGRGSRATRSSTATGRTTATPTTDTDRQRRGAGTKVTEGTADLRSLRRGRRGLVRITRTIITIEAIITTANIAHRRSAELGAPITPWTADTGARLKDAIIVNLPPAGTVHLNVPPTDPVTGAARLSGVDHPTILLTVPGTSLPQGGPQLIRINPTTSISTLRELPAIDRLNLEDTLPREPQNYLEQLSPMEQAYRESSLLRGPSRDDTLPRVRTPDFESAFRNYNSLLRGRSPVRGEGRQGGYPRAESPVASSYRTRSLGRDLSPVRGFRDEDEEEDARSQLSEYYSTLRSNYSRANNNVPEPRRKPYKDSPKDLSI</sequence>
<keyword evidence="3" id="KW-1185">Reference proteome</keyword>
<feature type="compositionally biased region" description="Polar residues" evidence="1">
    <location>
        <begin position="307"/>
        <end position="327"/>
    </location>
</feature>
<feature type="region of interest" description="Disordered" evidence="1">
    <location>
        <begin position="257"/>
        <end position="344"/>
    </location>
</feature>
<evidence type="ECO:0000313" key="2">
    <source>
        <dbReference type="EMBL" id="KAI7789350.1"/>
    </source>
</evidence>